<evidence type="ECO:0000256" key="3">
    <source>
        <dbReference type="ARBA" id="ARBA00022989"/>
    </source>
</evidence>
<feature type="transmembrane region" description="Helical" evidence="5">
    <location>
        <begin position="364"/>
        <end position="392"/>
    </location>
</feature>
<evidence type="ECO:0000256" key="5">
    <source>
        <dbReference type="SAM" id="Phobius"/>
    </source>
</evidence>
<keyword evidence="8" id="KW-1185">Reference proteome</keyword>
<dbReference type="PANTHER" id="PTHR23501">
    <property type="entry name" value="MAJOR FACILITATOR SUPERFAMILY"/>
    <property type="match status" value="1"/>
</dbReference>
<reference evidence="7" key="1">
    <citation type="submission" date="2021-11" db="EMBL/GenBank/DDBJ databases">
        <title>Streptomyces corallinus and Kineosporia corallina sp. nov., two new coral-derived marine actinobacteria.</title>
        <authorList>
            <person name="Buangrab K."/>
            <person name="Sutthacheep M."/>
            <person name="Yeemin T."/>
            <person name="Harunari E."/>
            <person name="Igarashi Y."/>
            <person name="Sripreechasak P."/>
            <person name="Kanchanasin P."/>
            <person name="Tanasupawat S."/>
            <person name="Phongsopitanun W."/>
        </authorList>
    </citation>
    <scope>NUCLEOTIDE SEQUENCE</scope>
    <source>
        <strain evidence="7">JCM 31032</strain>
    </source>
</reference>
<dbReference type="Gene3D" id="1.20.1250.20">
    <property type="entry name" value="MFS general substrate transporter like domains"/>
    <property type="match status" value="1"/>
</dbReference>
<gene>
    <name evidence="7" type="ORF">LR394_03235</name>
</gene>
<dbReference type="Gene3D" id="1.20.1720.10">
    <property type="entry name" value="Multidrug resistance protein D"/>
    <property type="match status" value="1"/>
</dbReference>
<evidence type="ECO:0000256" key="1">
    <source>
        <dbReference type="ARBA" id="ARBA00004651"/>
    </source>
</evidence>
<name>A0A9X1SRS4_9ACTN</name>
<dbReference type="EMBL" id="JAJOMB010000001">
    <property type="protein sequence ID" value="MCD5309894.1"/>
    <property type="molecule type" value="Genomic_DNA"/>
</dbReference>
<dbReference type="Pfam" id="PF07690">
    <property type="entry name" value="MFS_1"/>
    <property type="match status" value="1"/>
</dbReference>
<evidence type="ECO:0000313" key="7">
    <source>
        <dbReference type="EMBL" id="MCD5309894.1"/>
    </source>
</evidence>
<dbReference type="Proteomes" id="UP001138997">
    <property type="component" value="Unassembled WGS sequence"/>
</dbReference>
<accession>A0A9X1SRS4</accession>
<feature type="transmembrane region" description="Helical" evidence="5">
    <location>
        <begin position="339"/>
        <end position="358"/>
    </location>
</feature>
<feature type="transmembrane region" description="Helical" evidence="5">
    <location>
        <begin position="429"/>
        <end position="448"/>
    </location>
</feature>
<dbReference type="PANTHER" id="PTHR23501:SF1">
    <property type="entry name" value="TRANSPORT PROTEIN HSRA-RELATED"/>
    <property type="match status" value="1"/>
</dbReference>
<evidence type="ECO:0000256" key="4">
    <source>
        <dbReference type="ARBA" id="ARBA00023136"/>
    </source>
</evidence>
<feature type="transmembrane region" description="Helical" evidence="5">
    <location>
        <begin position="404"/>
        <end position="423"/>
    </location>
</feature>
<protein>
    <submittedName>
        <fullName evidence="7">MFS transporter</fullName>
    </submittedName>
</protein>
<feature type="transmembrane region" description="Helical" evidence="5">
    <location>
        <begin position="230"/>
        <end position="251"/>
    </location>
</feature>
<evidence type="ECO:0000259" key="6">
    <source>
        <dbReference type="PROSITE" id="PS50850"/>
    </source>
</evidence>
<feature type="transmembrane region" description="Helical" evidence="5">
    <location>
        <begin position="104"/>
        <end position="125"/>
    </location>
</feature>
<dbReference type="PRINTS" id="PR01036">
    <property type="entry name" value="TCRTETB"/>
</dbReference>
<feature type="transmembrane region" description="Helical" evidence="5">
    <location>
        <begin position="48"/>
        <end position="67"/>
    </location>
</feature>
<evidence type="ECO:0000313" key="8">
    <source>
        <dbReference type="Proteomes" id="UP001138997"/>
    </source>
</evidence>
<comment type="subcellular location">
    <subcellularLocation>
        <location evidence="1">Cell membrane</location>
        <topology evidence="1">Multi-pass membrane protein</topology>
    </subcellularLocation>
</comment>
<dbReference type="RefSeq" id="WP_231438809.1">
    <property type="nucleotide sequence ID" value="NZ_JAJOMB010000001.1"/>
</dbReference>
<keyword evidence="3 5" id="KW-1133">Transmembrane helix</keyword>
<dbReference type="InterPro" id="IPR020846">
    <property type="entry name" value="MFS_dom"/>
</dbReference>
<sequence>MTVNNVRPHYRPAVAAVAGAALLAVLDGTVVAVALDTLATSFDARLDQVVWATIAYLLAVAAVLPVLNWLTTRYGPRTMFVVGLLLFMLGSGLTALAWSLPALIAFRVIQGIGGGMVEPTAMTLAATLAPQNRMGRVMGVMSMVVNVAPVAGPLVGGLLLQTGHWQWIFLINLPLGLLVLVAVLGATRTLEIPAPTTSPINRSRADIPGLLMLTVGFVAVLFALNRSGESGPSLMLVLIGLLGALLLAGYVPYARRLTRPPAFDLRLLGRPAFGPSMAIMGLVGLTMFALLTSLPVFGVERFGLSGLEQGILVSALGVGLLISMTSSGRLSDTMGARPLVMGGAAVTLAGLLTFALAHDDLPLPALYVLFLVVGLGFGATAAPTVAGAYGVLAPGEQAAGSTALFMTVQFGASVGVTLLGLLQSVAQDWVLWLFLVLALSQAGVLALGSRLEREEDHLTSGQPPHLSLS</sequence>
<feature type="transmembrane region" description="Helical" evidence="5">
    <location>
        <begin position="272"/>
        <end position="297"/>
    </location>
</feature>
<keyword evidence="4 5" id="KW-0472">Membrane</keyword>
<dbReference type="InterPro" id="IPR011701">
    <property type="entry name" value="MFS"/>
</dbReference>
<organism evidence="7 8">
    <name type="scientific">Kineosporia babensis</name>
    <dbReference type="NCBI Taxonomy" id="499548"/>
    <lineage>
        <taxon>Bacteria</taxon>
        <taxon>Bacillati</taxon>
        <taxon>Actinomycetota</taxon>
        <taxon>Actinomycetes</taxon>
        <taxon>Kineosporiales</taxon>
        <taxon>Kineosporiaceae</taxon>
        <taxon>Kineosporia</taxon>
    </lineage>
</organism>
<evidence type="ECO:0000256" key="2">
    <source>
        <dbReference type="ARBA" id="ARBA00022692"/>
    </source>
</evidence>
<dbReference type="GO" id="GO:0005886">
    <property type="term" value="C:plasma membrane"/>
    <property type="evidence" value="ECO:0007669"/>
    <property type="project" value="UniProtKB-SubCell"/>
</dbReference>
<keyword evidence="2 5" id="KW-0812">Transmembrane</keyword>
<comment type="caution">
    <text evidence="7">The sequence shown here is derived from an EMBL/GenBank/DDBJ whole genome shotgun (WGS) entry which is preliminary data.</text>
</comment>
<feature type="transmembrane region" description="Helical" evidence="5">
    <location>
        <begin position="165"/>
        <end position="186"/>
    </location>
</feature>
<feature type="transmembrane region" description="Helical" evidence="5">
    <location>
        <begin position="137"/>
        <end position="159"/>
    </location>
</feature>
<dbReference type="InterPro" id="IPR036259">
    <property type="entry name" value="MFS_trans_sf"/>
</dbReference>
<dbReference type="GO" id="GO:0022857">
    <property type="term" value="F:transmembrane transporter activity"/>
    <property type="evidence" value="ECO:0007669"/>
    <property type="project" value="InterPro"/>
</dbReference>
<proteinExistence type="predicted"/>
<dbReference type="AlphaFoldDB" id="A0A9X1SRS4"/>
<dbReference type="PROSITE" id="PS50850">
    <property type="entry name" value="MFS"/>
    <property type="match status" value="1"/>
</dbReference>
<feature type="transmembrane region" description="Helical" evidence="5">
    <location>
        <begin position="207"/>
        <end position="224"/>
    </location>
</feature>
<dbReference type="SUPFAM" id="SSF103473">
    <property type="entry name" value="MFS general substrate transporter"/>
    <property type="match status" value="1"/>
</dbReference>
<feature type="transmembrane region" description="Helical" evidence="5">
    <location>
        <begin position="79"/>
        <end position="98"/>
    </location>
</feature>
<feature type="domain" description="Major facilitator superfamily (MFS) profile" evidence="6">
    <location>
        <begin position="13"/>
        <end position="456"/>
    </location>
</feature>